<reference evidence="10 11" key="1">
    <citation type="journal article" date="2021" name="ISME Commun">
        <title>Automated analysis of genomic sequences facilitates high-throughput and comprehensive description of bacteria.</title>
        <authorList>
            <person name="Hitch T.C.A."/>
        </authorList>
    </citation>
    <scope>NUCLEOTIDE SEQUENCE [LARGE SCALE GENOMIC DNA]</scope>
    <source>
        <strain evidence="10 11">Sanger_31</strain>
    </source>
</reference>
<evidence type="ECO:0000256" key="5">
    <source>
        <dbReference type="ARBA" id="ARBA00023295"/>
    </source>
</evidence>
<evidence type="ECO:0000256" key="1">
    <source>
        <dbReference type="ARBA" id="ARBA00005641"/>
    </source>
</evidence>
<keyword evidence="11" id="KW-1185">Reference proteome</keyword>
<evidence type="ECO:0000256" key="7">
    <source>
        <dbReference type="RuleBase" id="RU361153"/>
    </source>
</evidence>
<keyword evidence="2 7" id="KW-0378">Hydrolase</keyword>
<dbReference type="GO" id="GO:0008422">
    <property type="term" value="F:beta-glucosidase activity"/>
    <property type="evidence" value="ECO:0007669"/>
    <property type="project" value="TreeGrafter"/>
</dbReference>
<keyword evidence="4" id="KW-0119">Carbohydrate metabolism</keyword>
<comment type="caution">
    <text evidence="10">The sequence shown here is derived from an EMBL/GenBank/DDBJ whole genome shotgun (WGS) entry which is preliminary data.</text>
</comment>
<dbReference type="GO" id="GO:0030245">
    <property type="term" value="P:cellulose catabolic process"/>
    <property type="evidence" value="ECO:0007669"/>
    <property type="project" value="UniProtKB-KW"/>
</dbReference>
<dbReference type="PANTHER" id="PTHR31297">
    <property type="entry name" value="GLUCAN ENDO-1,6-BETA-GLUCOSIDASE B"/>
    <property type="match status" value="1"/>
</dbReference>
<organism evidence="10 11">
    <name type="scientific">Hominimerdicola aceti</name>
    <dbReference type="NCBI Taxonomy" id="2981726"/>
    <lineage>
        <taxon>Bacteria</taxon>
        <taxon>Bacillati</taxon>
        <taxon>Bacillota</taxon>
        <taxon>Clostridia</taxon>
        <taxon>Eubacteriales</taxon>
        <taxon>Oscillospiraceae</taxon>
        <taxon>Hominimerdicola</taxon>
    </lineage>
</organism>
<evidence type="ECO:0000256" key="2">
    <source>
        <dbReference type="ARBA" id="ARBA00022801"/>
    </source>
</evidence>
<dbReference type="GO" id="GO:0005576">
    <property type="term" value="C:extracellular region"/>
    <property type="evidence" value="ECO:0007669"/>
    <property type="project" value="TreeGrafter"/>
</dbReference>
<dbReference type="PROSITE" id="PS51257">
    <property type="entry name" value="PROKAR_LIPOPROTEIN"/>
    <property type="match status" value="1"/>
</dbReference>
<proteinExistence type="inferred from homology"/>
<dbReference type="GO" id="GO:0009986">
    <property type="term" value="C:cell surface"/>
    <property type="evidence" value="ECO:0007669"/>
    <property type="project" value="TreeGrafter"/>
</dbReference>
<dbReference type="RefSeq" id="WP_267300999.1">
    <property type="nucleotide sequence ID" value="NZ_JAOQJZ010000006.1"/>
</dbReference>
<dbReference type="InterPro" id="IPR001547">
    <property type="entry name" value="Glyco_hydro_5"/>
</dbReference>
<feature type="compositionally biased region" description="Basic and acidic residues" evidence="8">
    <location>
        <begin position="34"/>
        <end position="47"/>
    </location>
</feature>
<dbReference type="Gene3D" id="3.20.20.80">
    <property type="entry name" value="Glycosidases"/>
    <property type="match status" value="1"/>
</dbReference>
<feature type="region of interest" description="Disordered" evidence="8">
    <location>
        <begin position="26"/>
        <end position="47"/>
    </location>
</feature>
<protein>
    <submittedName>
        <fullName evidence="10">Glycoside hydrolase family 5 protein</fullName>
    </submittedName>
</protein>
<keyword evidence="6" id="KW-0624">Polysaccharide degradation</keyword>
<gene>
    <name evidence="10" type="ORF">OCV57_07270</name>
</gene>
<evidence type="ECO:0000256" key="8">
    <source>
        <dbReference type="SAM" id="MobiDB-lite"/>
    </source>
</evidence>
<name>A0AAE3LMD7_9FIRM</name>
<comment type="similarity">
    <text evidence="1 7">Belongs to the glycosyl hydrolase 5 (cellulase A) family.</text>
</comment>
<evidence type="ECO:0000313" key="11">
    <source>
        <dbReference type="Proteomes" id="UP001208131"/>
    </source>
</evidence>
<keyword evidence="3" id="KW-0136">Cellulose degradation</keyword>
<dbReference type="Proteomes" id="UP001208131">
    <property type="component" value="Unassembled WGS sequence"/>
</dbReference>
<dbReference type="InterPro" id="IPR017853">
    <property type="entry name" value="GH"/>
</dbReference>
<dbReference type="InterPro" id="IPR050386">
    <property type="entry name" value="Glycosyl_hydrolase_5"/>
</dbReference>
<dbReference type="PANTHER" id="PTHR31297:SF41">
    <property type="entry name" value="ENDOGLUCANASE, PUTATIVE (AFU_ORTHOLOGUE AFUA_5G01830)-RELATED"/>
    <property type="match status" value="1"/>
</dbReference>
<evidence type="ECO:0000256" key="4">
    <source>
        <dbReference type="ARBA" id="ARBA00023277"/>
    </source>
</evidence>
<feature type="domain" description="Glycoside hydrolase family 5" evidence="9">
    <location>
        <begin position="82"/>
        <end position="375"/>
    </location>
</feature>
<dbReference type="EMBL" id="JAOQJZ010000006">
    <property type="protein sequence ID" value="MCU6705721.1"/>
    <property type="molecule type" value="Genomic_DNA"/>
</dbReference>
<evidence type="ECO:0000256" key="6">
    <source>
        <dbReference type="ARBA" id="ARBA00023326"/>
    </source>
</evidence>
<sequence length="595" mass="65890">MEKFRLIPLLTAAVMGCTALLAGCGKGSDSPSSKAEEGAKTSDDGSINKDLTATELARLLGNGTNLGNTMEAYGHKSYSADTDPESFETFWGQPVTTEEMIKGMKASGFDSLRVPVAWTNAMEYEKGDYTINEAYLDRVEEIINYALDNDMYVIINDHWDGSWWGMFGSSEQSDVDKAFEMYKSMWTQIANRYKKYSDRLIFEGANEELGDRLNDTDVCKNSGSLSKAECYEMANKINQTFVDTVRATGGNNEQRFLLIAGYNTDITMTCSNKFQMPTDTAKDKLLLSVHYYTPWDYCGTKGRSDWGTKTDYEEQNRLFRNMTKYSEQGYGIIIGEYAVLTNGGDLKKGTDKFIDNLLDNCDAYGFAPFLWDCSDFFSRSELKMRDETVAKIFDERRRDNQSSMTVEEERAAAVKKLDETLAAAPEKLTDDTAPQADENTAVAWIMYQSADFSVCYSVGDEYDPVSKSDGVIAENAVIDGEGTYTVSLDMSSNNANGIAFSALGIANGEKLYPNYIATIDEIKINGEAVETIAEGYTTSDDEICTRVNLVNQWVSAPPEDARIAGGDLSKASPTILDYAGKINTLEITFTYAPAA</sequence>
<keyword evidence="5 7" id="KW-0326">Glycosidase</keyword>
<dbReference type="Pfam" id="PF00150">
    <property type="entry name" value="Cellulase"/>
    <property type="match status" value="1"/>
</dbReference>
<accession>A0AAE3LMD7</accession>
<dbReference type="AlphaFoldDB" id="A0AAE3LMD7"/>
<dbReference type="SUPFAM" id="SSF51445">
    <property type="entry name" value="(Trans)glycosidases"/>
    <property type="match status" value="1"/>
</dbReference>
<evidence type="ECO:0000313" key="10">
    <source>
        <dbReference type="EMBL" id="MCU6705721.1"/>
    </source>
</evidence>
<evidence type="ECO:0000259" key="9">
    <source>
        <dbReference type="Pfam" id="PF00150"/>
    </source>
</evidence>
<evidence type="ECO:0000256" key="3">
    <source>
        <dbReference type="ARBA" id="ARBA00023001"/>
    </source>
</evidence>